<accession>A0A481Z9W7</accession>
<evidence type="ECO:0000313" key="2">
    <source>
        <dbReference type="EMBL" id="QBK92713.1"/>
    </source>
</evidence>
<protein>
    <submittedName>
        <fullName evidence="2">Fermentation-respiration switch protein</fullName>
    </submittedName>
</protein>
<evidence type="ECO:0000259" key="1">
    <source>
        <dbReference type="Pfam" id="PF00561"/>
    </source>
</evidence>
<dbReference type="PANTHER" id="PTHR12277">
    <property type="entry name" value="ALPHA/BETA HYDROLASE DOMAIN-CONTAINING PROTEIN"/>
    <property type="match status" value="1"/>
</dbReference>
<dbReference type="Gene3D" id="3.40.50.1820">
    <property type="entry name" value="alpha/beta hydrolase"/>
    <property type="match status" value="1"/>
</dbReference>
<gene>
    <name evidence="2" type="ORF">LCPAC401_03510</name>
</gene>
<dbReference type="Pfam" id="PF00561">
    <property type="entry name" value="Abhydrolase_1"/>
    <property type="match status" value="1"/>
</dbReference>
<dbReference type="PANTHER" id="PTHR12277:SF81">
    <property type="entry name" value="PROTEIN ABHD13"/>
    <property type="match status" value="1"/>
</dbReference>
<reference evidence="2" key="1">
    <citation type="journal article" date="2019" name="MBio">
        <title>Virus Genomes from Deep Sea Sediments Expand the Ocean Megavirome and Support Independent Origins of Viral Gigantism.</title>
        <authorList>
            <person name="Backstrom D."/>
            <person name="Yutin N."/>
            <person name="Jorgensen S.L."/>
            <person name="Dharamshi J."/>
            <person name="Homa F."/>
            <person name="Zaremba-Niedwiedzka K."/>
            <person name="Spang A."/>
            <person name="Wolf Y.I."/>
            <person name="Koonin E.V."/>
            <person name="Ettema T.J."/>
        </authorList>
    </citation>
    <scope>NUCLEOTIDE SEQUENCE</scope>
</reference>
<dbReference type="InterPro" id="IPR029058">
    <property type="entry name" value="AB_hydrolase_fold"/>
</dbReference>
<dbReference type="EMBL" id="MK500580">
    <property type="protein sequence ID" value="QBK92713.1"/>
    <property type="molecule type" value="Genomic_DNA"/>
</dbReference>
<dbReference type="SUPFAM" id="SSF53474">
    <property type="entry name" value="alpha/beta-Hydrolases"/>
    <property type="match status" value="1"/>
</dbReference>
<organism evidence="2">
    <name type="scientific">Pithovirus LCPAC401</name>
    <dbReference type="NCBI Taxonomy" id="2506595"/>
    <lineage>
        <taxon>Viruses</taxon>
        <taxon>Pithoviruses</taxon>
    </lineage>
</organism>
<sequence>MIFEIEFPSEELFITDEGFITNEDINTINPLKSKEGIHIMRYHISDDSPVILHCHGNNANLSARQYMVSLSKVFNLNLIIFDYHGFGLSSDSVSIKHLRRDTLAAYKYAISYYHPSDIIIWGESLGGTVAAWLASEYECSRLILVSAFSSLDDMMLTSELSYFVTIPFSVIVRLTSDPLPTKKYLKNITVPTLIIHSAEDQIISPKNAMINFKSLKCEKKMIKIRGDHPTPRFSYDNVETLLRFININQNFITSERIRMSISILNSIDMSEF</sequence>
<feature type="domain" description="AB hydrolase-1" evidence="1">
    <location>
        <begin position="49"/>
        <end position="157"/>
    </location>
</feature>
<dbReference type="InterPro" id="IPR000073">
    <property type="entry name" value="AB_hydrolase_1"/>
</dbReference>
<proteinExistence type="predicted"/>
<name>A0A481Z9W7_9VIRU</name>